<dbReference type="GO" id="GO:0032039">
    <property type="term" value="C:integrator complex"/>
    <property type="evidence" value="ECO:0007669"/>
    <property type="project" value="InterPro"/>
</dbReference>
<reference evidence="3" key="1">
    <citation type="journal article" date="2023" name="PLoS Negl. Trop. Dis.">
        <title>A genome sequence for Biomphalaria pfeifferi, the major vector snail for the human-infecting parasite Schistosoma mansoni.</title>
        <authorList>
            <person name="Bu L."/>
            <person name="Lu L."/>
            <person name="Laidemitt M.R."/>
            <person name="Zhang S.M."/>
            <person name="Mutuku M."/>
            <person name="Mkoji G."/>
            <person name="Steinauer M."/>
            <person name="Loker E.S."/>
        </authorList>
    </citation>
    <scope>NUCLEOTIDE SEQUENCE</scope>
    <source>
        <strain evidence="3">KasaAsao</strain>
    </source>
</reference>
<proteinExistence type="predicted"/>
<dbReference type="PANTHER" id="PTHR31697:SF2">
    <property type="entry name" value="INTEGRATOR COMPLEX SUBUNIT 5"/>
    <property type="match status" value="1"/>
</dbReference>
<evidence type="ECO:0000313" key="3">
    <source>
        <dbReference type="EMBL" id="KAK0065740.1"/>
    </source>
</evidence>
<dbReference type="PANTHER" id="PTHR31697">
    <property type="entry name" value="INTEGRATOR COMPLEX SUBUNIT 5"/>
    <property type="match status" value="1"/>
</dbReference>
<sequence length="966" mass="107788">MATVGGDSLSVSRDLRRQLNQFLQGSITSGNISYEALSNSALYLLRTVPVARHAVLEHYALSFDEAINTHLSFADRNSWSGQDPEAIQQSQLSALQDVTGVLLSFIKSNAEAWAPVVSSWALSLLGLMSSKYAAKRGVQHVTSLNEVLQMWMACPPAKMLMEITTECFAAMVGSAPDICVDALLEASVRYSPHFDWVVAHIGSCFPRTIITRVLNCGLKDYCTGSVDGSDKDASSSRMKVPKMASVVGILGHLAAKHSQDIRKALMALFEASLHSDTQSSRVTTLPFLLQLASMSDLLLNILTPDLVSVLSSSVVNQLHRQFTHWKRSSPSEYNSFLNLVVHLIAKCKVGSCDIINFLLRTALPQEESAGSELPVDEVRDTCIEIMHILLFELQRGVLARKGNAVVVDLPLLSGLAEQSTKLTTLLLQSYGKRVPWLQKLLTYTSLQAGENCSASMLSNIVFSANTPQQLGTFYKLRQGSELGIPSVISSTLVHIFNKLTSATTSQPESTANSSNVLRALRNLEKLVNVEKVKIKRKALTCSTILEGLKQRHSVLCDLLLSANEDISMCALRLMTLVGFPNDLSISLLTRLCSVIAIIFFTSLHKNTEQKDNANKADRMTQLCMSCIEQLSRYPFTKSLFIHYLLEGAVQKENCHLFGGRWQPATSNTPHGNGVDTVSLLEENRQQSLSIALPRFHSSVYHGGIIRQIPKTQLPVKPLQKSQVVRNCLIFTETLWLCCRENRQRCRQDLSGQVNSDTGHEPMETDQVNRHMTAISESSARTLGCVIVEILTLDTLYNDVHWQDPDFRKVTTERDTLVWKRLEDLPVVWNVIQEFSSSCVFVYYLSPVLRSLMAVIMNHLEVSRETRMRNCPKQFEGAIKLVHCLTKGSMIPPPLSNVAELFPFVSPYEGYLLLLTLWRYIKENPPTEFEKEQSSRTCDTSHMFVVHSILHANINHMGHLCPRFFNM</sequence>
<protein>
    <submittedName>
        <fullName evidence="3">Integrator complex subunit 5</fullName>
    </submittedName>
</protein>
<evidence type="ECO:0000259" key="2">
    <source>
        <dbReference type="Pfam" id="PF14838"/>
    </source>
</evidence>
<dbReference type="InterPro" id="IPR040316">
    <property type="entry name" value="INTS5"/>
</dbReference>
<feature type="domain" description="Integrator complex subunit 5 N-terminal" evidence="1">
    <location>
        <begin position="14"/>
        <end position="223"/>
    </location>
</feature>
<dbReference type="Proteomes" id="UP001233172">
    <property type="component" value="Unassembled WGS sequence"/>
</dbReference>
<reference evidence="3" key="2">
    <citation type="submission" date="2023-04" db="EMBL/GenBank/DDBJ databases">
        <authorList>
            <person name="Bu L."/>
            <person name="Lu L."/>
            <person name="Laidemitt M.R."/>
            <person name="Zhang S.M."/>
            <person name="Mutuku M."/>
            <person name="Mkoji G."/>
            <person name="Steinauer M."/>
            <person name="Loker E.S."/>
        </authorList>
    </citation>
    <scope>NUCLEOTIDE SEQUENCE</scope>
    <source>
        <strain evidence="3">KasaAsao</strain>
        <tissue evidence="3">Whole Snail</tissue>
    </source>
</reference>
<dbReference type="InterPro" id="IPR029445">
    <property type="entry name" value="INTS5_N"/>
</dbReference>
<dbReference type="Pfam" id="PF14837">
    <property type="entry name" value="INTS5_N"/>
    <property type="match status" value="1"/>
</dbReference>
<accession>A0AAD8C3W7</accession>
<name>A0AAD8C3W7_BIOPF</name>
<dbReference type="GO" id="GO:0034472">
    <property type="term" value="P:snRNA 3'-end processing"/>
    <property type="evidence" value="ECO:0007669"/>
    <property type="project" value="TreeGrafter"/>
</dbReference>
<evidence type="ECO:0000313" key="4">
    <source>
        <dbReference type="Proteomes" id="UP001233172"/>
    </source>
</evidence>
<dbReference type="InterPro" id="IPR029444">
    <property type="entry name" value="INTS5_C"/>
</dbReference>
<dbReference type="AlphaFoldDB" id="A0AAD8C3W7"/>
<organism evidence="3 4">
    <name type="scientific">Biomphalaria pfeifferi</name>
    <name type="common">Bloodfluke planorb</name>
    <name type="synonym">Freshwater snail</name>
    <dbReference type="NCBI Taxonomy" id="112525"/>
    <lineage>
        <taxon>Eukaryota</taxon>
        <taxon>Metazoa</taxon>
        <taxon>Spiralia</taxon>
        <taxon>Lophotrochozoa</taxon>
        <taxon>Mollusca</taxon>
        <taxon>Gastropoda</taxon>
        <taxon>Heterobranchia</taxon>
        <taxon>Euthyneura</taxon>
        <taxon>Panpulmonata</taxon>
        <taxon>Hygrophila</taxon>
        <taxon>Lymnaeoidea</taxon>
        <taxon>Planorbidae</taxon>
        <taxon>Biomphalaria</taxon>
    </lineage>
</organism>
<evidence type="ECO:0000259" key="1">
    <source>
        <dbReference type="Pfam" id="PF14837"/>
    </source>
</evidence>
<dbReference type="EMBL" id="JASAOG010000012">
    <property type="protein sequence ID" value="KAK0065740.1"/>
    <property type="molecule type" value="Genomic_DNA"/>
</dbReference>
<keyword evidence="4" id="KW-1185">Reference proteome</keyword>
<gene>
    <name evidence="3" type="ORF">Bpfe_004537</name>
</gene>
<comment type="caution">
    <text evidence="3">The sequence shown here is derived from an EMBL/GenBank/DDBJ whole genome shotgun (WGS) entry which is preliminary data.</text>
</comment>
<dbReference type="Pfam" id="PF14838">
    <property type="entry name" value="INTS5_C"/>
    <property type="match status" value="1"/>
</dbReference>
<feature type="domain" description="Integrator complex subunit 5 C-terminal" evidence="2">
    <location>
        <begin position="242"/>
        <end position="954"/>
    </location>
</feature>